<evidence type="ECO:0000256" key="2">
    <source>
        <dbReference type="SAM" id="MobiDB-lite"/>
    </source>
</evidence>
<dbReference type="Pfam" id="PF02519">
    <property type="entry name" value="Auxin_inducible"/>
    <property type="match status" value="1"/>
</dbReference>
<feature type="region of interest" description="Disordered" evidence="2">
    <location>
        <begin position="18"/>
        <end position="49"/>
    </location>
</feature>
<gene>
    <name evidence="3" type="ORF">GUJ93_ZPchr0009g600</name>
</gene>
<dbReference type="PANTHER" id="PTHR35296:SF8">
    <property type="entry name" value="SMALL AUXIN-UP RNA-RELATED"/>
    <property type="match status" value="1"/>
</dbReference>
<dbReference type="OrthoDB" id="1924524at2759"/>
<dbReference type="Proteomes" id="UP000729402">
    <property type="component" value="Unassembled WGS sequence"/>
</dbReference>
<dbReference type="GO" id="GO:0009733">
    <property type="term" value="P:response to auxin"/>
    <property type="evidence" value="ECO:0007669"/>
    <property type="project" value="InterPro"/>
</dbReference>
<dbReference type="EMBL" id="JAAALK010000289">
    <property type="protein sequence ID" value="KAG8050117.1"/>
    <property type="molecule type" value="Genomic_DNA"/>
</dbReference>
<evidence type="ECO:0000256" key="1">
    <source>
        <dbReference type="ARBA" id="ARBA00006974"/>
    </source>
</evidence>
<evidence type="ECO:0000313" key="4">
    <source>
        <dbReference type="Proteomes" id="UP000729402"/>
    </source>
</evidence>
<dbReference type="InterPro" id="IPR003676">
    <property type="entry name" value="SAUR_fam"/>
</dbReference>
<dbReference type="PANTHER" id="PTHR35296">
    <property type="entry name" value="EXPRESSED PROTEIN"/>
    <property type="match status" value="1"/>
</dbReference>
<comment type="caution">
    <text evidence="3">The sequence shown here is derived from an EMBL/GenBank/DDBJ whole genome shotgun (WGS) entry which is preliminary data.</text>
</comment>
<comment type="similarity">
    <text evidence="1">Belongs to the ARG7 family.</text>
</comment>
<keyword evidence="4" id="KW-1185">Reference proteome</keyword>
<accession>A0A8J5UYH5</accession>
<reference evidence="3" key="1">
    <citation type="journal article" date="2021" name="bioRxiv">
        <title>Whole Genome Assembly and Annotation of Northern Wild Rice, Zizania palustris L., Supports a Whole Genome Duplication in the Zizania Genus.</title>
        <authorList>
            <person name="Haas M."/>
            <person name="Kono T."/>
            <person name="Macchietto M."/>
            <person name="Millas R."/>
            <person name="McGilp L."/>
            <person name="Shao M."/>
            <person name="Duquette J."/>
            <person name="Hirsch C.N."/>
            <person name="Kimball J."/>
        </authorList>
    </citation>
    <scope>NUCLEOTIDE SEQUENCE</scope>
    <source>
        <tissue evidence="3">Fresh leaf tissue</tissue>
    </source>
</reference>
<feature type="compositionally biased region" description="Polar residues" evidence="2">
    <location>
        <begin position="19"/>
        <end position="36"/>
    </location>
</feature>
<name>A0A8J5UYH5_ZIZPA</name>
<evidence type="ECO:0000313" key="3">
    <source>
        <dbReference type="EMBL" id="KAG8050117.1"/>
    </source>
</evidence>
<dbReference type="AlphaFoldDB" id="A0A8J5UYH5"/>
<reference evidence="3" key="2">
    <citation type="submission" date="2021-02" db="EMBL/GenBank/DDBJ databases">
        <authorList>
            <person name="Kimball J.A."/>
            <person name="Haas M.W."/>
            <person name="Macchietto M."/>
            <person name="Kono T."/>
            <person name="Duquette J."/>
            <person name="Shao M."/>
        </authorList>
    </citation>
    <scope>NUCLEOTIDE SEQUENCE</scope>
    <source>
        <tissue evidence="3">Fresh leaf tissue</tissue>
    </source>
</reference>
<protein>
    <submittedName>
        <fullName evidence="3">Uncharacterized protein</fullName>
    </submittedName>
</protein>
<proteinExistence type="inferred from homology"/>
<sequence length="164" mass="16714">MAKGGLSKLKCMIKRWHSSSRISRTPSGCSAGSTSARAHGGRSGGVDDPWGRSIASSVGAAGGGGGGVRAGSVSFHGADGVPPGLHPVYVGKSRRRYLIAADLVGHPLFQNLVDRSGGGAAGGVGPGGTVVGCEVVLFEHLLWMLENADPQPESLDELVEYYAC</sequence>
<organism evidence="3 4">
    <name type="scientific">Zizania palustris</name>
    <name type="common">Northern wild rice</name>
    <dbReference type="NCBI Taxonomy" id="103762"/>
    <lineage>
        <taxon>Eukaryota</taxon>
        <taxon>Viridiplantae</taxon>
        <taxon>Streptophyta</taxon>
        <taxon>Embryophyta</taxon>
        <taxon>Tracheophyta</taxon>
        <taxon>Spermatophyta</taxon>
        <taxon>Magnoliopsida</taxon>
        <taxon>Liliopsida</taxon>
        <taxon>Poales</taxon>
        <taxon>Poaceae</taxon>
        <taxon>BOP clade</taxon>
        <taxon>Oryzoideae</taxon>
        <taxon>Oryzeae</taxon>
        <taxon>Zizaniinae</taxon>
        <taxon>Zizania</taxon>
    </lineage>
</organism>